<dbReference type="FunFam" id="3.30.950.10:FF:000001">
    <property type="entry name" value="Siroheme synthase"/>
    <property type="match status" value="1"/>
</dbReference>
<dbReference type="NCBIfam" id="NF007922">
    <property type="entry name" value="PRK10637.1"/>
    <property type="match status" value="1"/>
</dbReference>
<feature type="region of interest" description="Precorrin-2 dehydrogenase / sirohydrochlorin ferrochelatase" evidence="15">
    <location>
        <begin position="1"/>
        <end position="203"/>
    </location>
</feature>
<dbReference type="Gene3D" id="1.10.8.210">
    <property type="entry name" value="Sirohaem synthase, dimerisation domain"/>
    <property type="match status" value="1"/>
</dbReference>
<dbReference type="Pfam" id="PF13241">
    <property type="entry name" value="NAD_binding_7"/>
    <property type="match status" value="1"/>
</dbReference>
<dbReference type="EMBL" id="QNRK01000041">
    <property type="protein sequence ID" value="RBP04092.1"/>
    <property type="molecule type" value="Genomic_DNA"/>
</dbReference>
<dbReference type="InterPro" id="IPR037115">
    <property type="entry name" value="Sirohaem_synt_dimer_dom_sf"/>
</dbReference>
<keyword evidence="22" id="KW-1185">Reference proteome</keyword>
<feature type="binding site" evidence="15">
    <location>
        <position position="228"/>
    </location>
    <ligand>
        <name>S-adenosyl-L-methionine</name>
        <dbReference type="ChEBI" id="CHEBI:59789"/>
    </ligand>
</feature>
<feature type="binding site" evidence="15">
    <location>
        <begin position="304"/>
        <end position="306"/>
    </location>
    <ligand>
        <name>S-adenosyl-L-methionine</name>
        <dbReference type="ChEBI" id="CHEBI:59789"/>
    </ligand>
</feature>
<feature type="binding site" evidence="15">
    <location>
        <begin position="334"/>
        <end position="335"/>
    </location>
    <ligand>
        <name>S-adenosyl-L-methionine</name>
        <dbReference type="ChEBI" id="CHEBI:59789"/>
    </ligand>
</feature>
<evidence type="ECO:0000259" key="20">
    <source>
        <dbReference type="Pfam" id="PF14824"/>
    </source>
</evidence>
<feature type="domain" description="Tetrapyrrole methylase" evidence="18">
    <location>
        <begin position="221"/>
        <end position="430"/>
    </location>
</feature>
<evidence type="ECO:0000256" key="16">
    <source>
        <dbReference type="PIRSR" id="PIRSR036426-1"/>
    </source>
</evidence>
<evidence type="ECO:0000256" key="3">
    <source>
        <dbReference type="ARBA" id="ARBA00022573"/>
    </source>
</evidence>
<comment type="caution">
    <text evidence="21">The sequence shown here is derived from an EMBL/GenBank/DDBJ whole genome shotgun (WGS) entry which is preliminary data.</text>
</comment>
<keyword evidence="9 15" id="KW-0456">Lyase</keyword>
<dbReference type="RefSeq" id="WP_113892414.1">
    <property type="nucleotide sequence ID" value="NZ_QNRK01000041.1"/>
</dbReference>
<dbReference type="PROSITE" id="PS00840">
    <property type="entry name" value="SUMT_2"/>
    <property type="match status" value="1"/>
</dbReference>
<dbReference type="Gene3D" id="3.40.50.720">
    <property type="entry name" value="NAD(P)-binding Rossmann-like Domain"/>
    <property type="match status" value="1"/>
</dbReference>
<feature type="binding site" evidence="15">
    <location>
        <position position="386"/>
    </location>
    <ligand>
        <name>S-adenosyl-L-methionine</name>
        <dbReference type="ChEBI" id="CHEBI:59789"/>
    </ligand>
</feature>
<comment type="function">
    <text evidence="15">Multifunctional enzyme that catalyzes the SAM-dependent methylations of uroporphyrinogen III at position C-2 and C-7 to form precorrin-2 via precorrin-1. Then it catalyzes the NAD-dependent ring dehydrogenation of precorrin-2 to yield sirohydrochlorin. Finally, it catalyzes the ferrochelation of sirohydrochlorin to yield siroheme.</text>
</comment>
<keyword evidence="7 15" id="KW-0560">Oxidoreductase</keyword>
<evidence type="ECO:0000256" key="12">
    <source>
        <dbReference type="ARBA" id="ARBA00025705"/>
    </source>
</evidence>
<dbReference type="NCBIfam" id="TIGR01470">
    <property type="entry name" value="cysG_Nterm"/>
    <property type="match status" value="1"/>
</dbReference>
<comment type="caution">
    <text evidence="15">Lacks conserved residue(s) required for the propagation of feature annotation.</text>
</comment>
<accession>A0A366ENU6</accession>
<keyword evidence="6 15" id="KW-0949">S-adenosyl-L-methionine</keyword>
<dbReference type="InterPro" id="IPR036291">
    <property type="entry name" value="NAD(P)-bd_dom_sf"/>
</dbReference>
<dbReference type="SUPFAM" id="SSF75615">
    <property type="entry name" value="Siroheme synthase middle domains-like"/>
    <property type="match status" value="1"/>
</dbReference>
<evidence type="ECO:0000256" key="14">
    <source>
        <dbReference type="ARBA" id="ARBA00060548"/>
    </source>
</evidence>
<dbReference type="GO" id="GO:0019354">
    <property type="term" value="P:siroheme biosynthetic process"/>
    <property type="evidence" value="ECO:0007669"/>
    <property type="project" value="UniProtKB-UniRule"/>
</dbReference>
<dbReference type="GO" id="GO:0051266">
    <property type="term" value="F:sirohydrochlorin ferrochelatase activity"/>
    <property type="evidence" value="ECO:0007669"/>
    <property type="project" value="UniProtKB-EC"/>
</dbReference>
<dbReference type="Proteomes" id="UP000253529">
    <property type="component" value="Unassembled WGS sequence"/>
</dbReference>
<evidence type="ECO:0000256" key="5">
    <source>
        <dbReference type="ARBA" id="ARBA00022679"/>
    </source>
</evidence>
<dbReference type="Gene3D" id="3.30.950.10">
    <property type="entry name" value="Methyltransferase, Cobalt-precorrin-4 Transmethylase, Domain 2"/>
    <property type="match status" value="1"/>
</dbReference>
<feature type="binding site" evidence="15">
    <location>
        <begin position="43"/>
        <end position="44"/>
    </location>
    <ligand>
        <name>NAD(+)</name>
        <dbReference type="ChEBI" id="CHEBI:57540"/>
    </ligand>
</feature>
<comment type="catalytic activity">
    <reaction evidence="13 15">
        <text>precorrin-2 + NAD(+) = sirohydrochlorin + NADH + 2 H(+)</text>
        <dbReference type="Rhea" id="RHEA:15613"/>
        <dbReference type="ChEBI" id="CHEBI:15378"/>
        <dbReference type="ChEBI" id="CHEBI:57540"/>
        <dbReference type="ChEBI" id="CHEBI:57945"/>
        <dbReference type="ChEBI" id="CHEBI:58351"/>
        <dbReference type="ChEBI" id="CHEBI:58827"/>
        <dbReference type="EC" id="1.3.1.76"/>
    </reaction>
</comment>
<feature type="binding site" evidence="15">
    <location>
        <position position="309"/>
    </location>
    <ligand>
        <name>S-adenosyl-L-methionine</name>
        <dbReference type="ChEBI" id="CHEBI:59789"/>
    </ligand>
</feature>
<dbReference type="Gene3D" id="3.30.160.110">
    <property type="entry name" value="Siroheme synthase, domain 2"/>
    <property type="match status" value="1"/>
</dbReference>
<reference evidence="21 22" key="1">
    <citation type="submission" date="2018-06" db="EMBL/GenBank/DDBJ databases">
        <title>Genomic Encyclopedia of Type Strains, Phase IV (KMG-IV): sequencing the most valuable type-strain genomes for metagenomic binning, comparative biology and taxonomic classification.</title>
        <authorList>
            <person name="Goeker M."/>
        </authorList>
    </citation>
    <scope>NUCLEOTIDE SEQUENCE [LARGE SCALE GENOMIC DNA]</scope>
    <source>
        <strain evidence="21 22">DSM 24875</strain>
    </source>
</reference>
<keyword evidence="4 15" id="KW-0489">Methyltransferase</keyword>
<dbReference type="InterPro" id="IPR019478">
    <property type="entry name" value="Sirohaem_synthase_dimer_dom"/>
</dbReference>
<dbReference type="PIRSF" id="PIRSF036426">
    <property type="entry name" value="Sirohaem_synth"/>
    <property type="match status" value="1"/>
</dbReference>
<evidence type="ECO:0000256" key="13">
    <source>
        <dbReference type="ARBA" id="ARBA00047561"/>
    </source>
</evidence>
<dbReference type="Pfam" id="PF14824">
    <property type="entry name" value="Sirohm_synth_M"/>
    <property type="match status" value="1"/>
</dbReference>
<organism evidence="21 22">
    <name type="scientific">Roseiarcus fermentans</name>
    <dbReference type="NCBI Taxonomy" id="1473586"/>
    <lineage>
        <taxon>Bacteria</taxon>
        <taxon>Pseudomonadati</taxon>
        <taxon>Pseudomonadota</taxon>
        <taxon>Alphaproteobacteria</taxon>
        <taxon>Hyphomicrobiales</taxon>
        <taxon>Roseiarcaceae</taxon>
        <taxon>Roseiarcus</taxon>
    </lineage>
</organism>
<dbReference type="GO" id="GO:0051287">
    <property type="term" value="F:NAD binding"/>
    <property type="evidence" value="ECO:0007669"/>
    <property type="project" value="InterPro"/>
</dbReference>
<keyword evidence="10 15" id="KW-0627">Porphyrin biosynthesis</keyword>
<dbReference type="InterPro" id="IPR000878">
    <property type="entry name" value="4pyrrol_Mease"/>
</dbReference>
<evidence type="ECO:0000256" key="1">
    <source>
        <dbReference type="ARBA" id="ARBA00005010"/>
    </source>
</evidence>
<dbReference type="InterPro" id="IPR014776">
    <property type="entry name" value="4pyrrole_Mease_sub2"/>
</dbReference>
<dbReference type="InterPro" id="IPR050161">
    <property type="entry name" value="Siro_Cobalamin_biosynth"/>
</dbReference>
<dbReference type="CDD" id="cd11642">
    <property type="entry name" value="SUMT"/>
    <property type="match status" value="1"/>
</dbReference>
<evidence type="ECO:0000256" key="2">
    <source>
        <dbReference type="ARBA" id="ARBA00005879"/>
    </source>
</evidence>
<evidence type="ECO:0000313" key="21">
    <source>
        <dbReference type="EMBL" id="RBP04092.1"/>
    </source>
</evidence>
<dbReference type="InterPro" id="IPR028281">
    <property type="entry name" value="Sirohaem_synthase_central"/>
</dbReference>
<dbReference type="EC" id="4.99.1.4" evidence="15"/>
<dbReference type="InterPro" id="IPR035996">
    <property type="entry name" value="4pyrrol_Methylase_sf"/>
</dbReference>
<dbReference type="GO" id="GO:0004851">
    <property type="term" value="F:uroporphyrin-III C-methyltransferase activity"/>
    <property type="evidence" value="ECO:0007669"/>
    <property type="project" value="UniProtKB-UniRule"/>
</dbReference>
<dbReference type="AlphaFoldDB" id="A0A366ENU6"/>
<feature type="region of interest" description="Uroporphyrinogen-III C-methyltransferase" evidence="15">
    <location>
        <begin position="219"/>
        <end position="471"/>
    </location>
</feature>
<dbReference type="SUPFAM" id="SSF53790">
    <property type="entry name" value="Tetrapyrrole methylase"/>
    <property type="match status" value="1"/>
</dbReference>
<evidence type="ECO:0000256" key="10">
    <source>
        <dbReference type="ARBA" id="ARBA00023244"/>
    </source>
</evidence>
<evidence type="ECO:0000256" key="9">
    <source>
        <dbReference type="ARBA" id="ARBA00023239"/>
    </source>
</evidence>
<dbReference type="FunFam" id="3.40.1010.10:FF:000001">
    <property type="entry name" value="Siroheme synthase"/>
    <property type="match status" value="1"/>
</dbReference>
<dbReference type="InterPro" id="IPR012409">
    <property type="entry name" value="Sirohaem_synth"/>
</dbReference>
<dbReference type="Pfam" id="PF10414">
    <property type="entry name" value="CysG_dimeriser"/>
    <property type="match status" value="1"/>
</dbReference>
<comment type="catalytic activity">
    <reaction evidence="15">
        <text>uroporphyrinogen III + 2 S-adenosyl-L-methionine = precorrin-2 + 2 S-adenosyl-L-homocysteine + H(+)</text>
        <dbReference type="Rhea" id="RHEA:32459"/>
        <dbReference type="ChEBI" id="CHEBI:15378"/>
        <dbReference type="ChEBI" id="CHEBI:57308"/>
        <dbReference type="ChEBI" id="CHEBI:57856"/>
        <dbReference type="ChEBI" id="CHEBI:58827"/>
        <dbReference type="ChEBI" id="CHEBI:59789"/>
        <dbReference type="EC" id="2.1.1.107"/>
    </reaction>
</comment>
<feature type="domain" description="Siroheme synthase central" evidence="20">
    <location>
        <begin position="119"/>
        <end position="145"/>
    </location>
</feature>
<evidence type="ECO:0000256" key="15">
    <source>
        <dbReference type="HAMAP-Rule" id="MF_01646"/>
    </source>
</evidence>
<evidence type="ECO:0000256" key="17">
    <source>
        <dbReference type="RuleBase" id="RU003960"/>
    </source>
</evidence>
<dbReference type="PANTHER" id="PTHR45790:SF3">
    <property type="entry name" value="S-ADENOSYL-L-METHIONINE-DEPENDENT UROPORPHYRINOGEN III METHYLTRANSFERASE, CHLOROPLASTIC"/>
    <property type="match status" value="1"/>
</dbReference>
<sequence>MRDLPIILDMRRRTVVVVGSGVVAARRAELAARAGALVTVFAPALGDEFLELRDRPDVRHAPRDPEAEDFAGCSLCFVASEDERLIERTRALASAAGALVNVADRPKLCDFIMPSIVDRSPLVIAISTGGASPILGRMLKARLESLIPSAYGRLAELMSGFRGRVATAIPTQTMRRRFWETVLEGPIAETALAGNTTAAEAHLAAEIERWADEQPSPRGEVYLVGAGPGDPDLVTFRAFRLMQKADVVLYDRLADPRIMTLVRREAERVYVGKRPDNHELPQDEISALLVRLAREGKRVLRLKGGDPFLFGRGGEEIETLAEHGIPFQVCPGVTAAIGASAYAGIPLTHRDHAQACVFVTGHGRDGKIVLDWASLIKPRQTVAVYMGLRNLEPLTEAFIAAGAPPDLPAAVVDNATRPNQRVVAATLATLASAARAAGLEGPSIVIIGSVVTLREKLDWYAPREGGPEPGG</sequence>
<evidence type="ECO:0000256" key="11">
    <source>
        <dbReference type="ARBA" id="ARBA00023268"/>
    </source>
</evidence>
<dbReference type="UniPathway" id="UPA00262">
    <property type="reaction ID" value="UER00211"/>
</dbReference>
<feature type="active site" description="Proton acceptor" evidence="15 16">
    <location>
        <position position="251"/>
    </location>
</feature>
<dbReference type="Pfam" id="PF00590">
    <property type="entry name" value="TP_methylase"/>
    <property type="match status" value="1"/>
</dbReference>
<dbReference type="InterPro" id="IPR006367">
    <property type="entry name" value="Sirohaem_synthase_N"/>
</dbReference>
<feature type="domain" description="Sirohaem synthase dimerisation" evidence="19">
    <location>
        <begin position="150"/>
        <end position="206"/>
    </location>
</feature>
<dbReference type="GO" id="GO:0032259">
    <property type="term" value="P:methylation"/>
    <property type="evidence" value="ECO:0007669"/>
    <property type="project" value="UniProtKB-KW"/>
</dbReference>
<proteinExistence type="inferred from homology"/>
<keyword evidence="5 15" id="KW-0808">Transferase</keyword>
<dbReference type="InterPro" id="IPR014777">
    <property type="entry name" value="4pyrrole_Mease_sub1"/>
</dbReference>
<comment type="pathway">
    <text evidence="15">Porphyrin-containing compound metabolism; siroheme biosynthesis; siroheme from sirohydrochlorin: step 1/1.</text>
</comment>
<comment type="similarity">
    <text evidence="15">In the C-terminal section; belongs to the precorrin methyltransferase family.</text>
</comment>
<feature type="binding site" evidence="15">
    <location>
        <position position="415"/>
    </location>
    <ligand>
        <name>S-adenosyl-L-methionine</name>
        <dbReference type="ChEBI" id="CHEBI:59789"/>
    </ligand>
</feature>
<dbReference type="InterPro" id="IPR006366">
    <property type="entry name" value="CobA/CysG_C"/>
</dbReference>
<dbReference type="GO" id="GO:0043115">
    <property type="term" value="F:precorrin-2 dehydrogenase activity"/>
    <property type="evidence" value="ECO:0007669"/>
    <property type="project" value="UniProtKB-UniRule"/>
</dbReference>
<comment type="pathway">
    <text evidence="1 15">Porphyrin-containing compound metabolism; siroheme biosynthesis; sirohydrochlorin from precorrin-2: step 1/1.</text>
</comment>
<dbReference type="OrthoDB" id="9815856at2"/>
<keyword evidence="11 15" id="KW-0511">Multifunctional enzyme</keyword>
<comment type="pathway">
    <text evidence="12 15">Porphyrin-containing compound metabolism; siroheme biosynthesis; precorrin-2 from uroporphyrinogen III: step 1/1.</text>
</comment>
<dbReference type="Gene3D" id="3.40.1010.10">
    <property type="entry name" value="Cobalt-precorrin-4 Transmethylase, Domain 1"/>
    <property type="match status" value="1"/>
</dbReference>
<evidence type="ECO:0000259" key="19">
    <source>
        <dbReference type="Pfam" id="PF10414"/>
    </source>
</evidence>
<comment type="pathway">
    <text evidence="14 15">Cofactor biosynthesis; adenosylcobalamin biosynthesis; precorrin-2 from uroporphyrinogen III: step 1/1.</text>
</comment>
<dbReference type="PANTHER" id="PTHR45790">
    <property type="entry name" value="SIROHEME SYNTHASE-RELATED"/>
    <property type="match status" value="1"/>
</dbReference>
<evidence type="ECO:0000256" key="8">
    <source>
        <dbReference type="ARBA" id="ARBA00023027"/>
    </source>
</evidence>
<comment type="pathway">
    <text evidence="15">Cofactor biosynthesis; adenosylcobalamin biosynthesis; sirohydrochlorin from precorrin-2: step 1/1.</text>
</comment>
<gene>
    <name evidence="15" type="primary">cysG</name>
    <name evidence="21" type="ORF">DFR50_14164</name>
</gene>
<evidence type="ECO:0000259" key="18">
    <source>
        <dbReference type="Pfam" id="PF00590"/>
    </source>
</evidence>
<dbReference type="NCBIfam" id="TIGR01469">
    <property type="entry name" value="cobA_cysG_Cterm"/>
    <property type="match status" value="1"/>
</dbReference>
<keyword evidence="3 15" id="KW-0169">Cobalamin biosynthesis</keyword>
<dbReference type="EC" id="2.1.1.107" evidence="15"/>
<dbReference type="UniPathway" id="UPA00148">
    <property type="reaction ID" value="UER00211"/>
</dbReference>
<dbReference type="InterPro" id="IPR003043">
    <property type="entry name" value="Uropor_MeTrfase_CS"/>
</dbReference>
<feature type="active site" description="Proton donor" evidence="15 16">
    <location>
        <position position="273"/>
    </location>
</feature>
<evidence type="ECO:0000256" key="6">
    <source>
        <dbReference type="ARBA" id="ARBA00022691"/>
    </source>
</evidence>
<keyword evidence="8 15" id="KW-0520">NAD</keyword>
<dbReference type="SUPFAM" id="SSF51735">
    <property type="entry name" value="NAD(P)-binding Rossmann-fold domains"/>
    <property type="match status" value="1"/>
</dbReference>
<evidence type="ECO:0000256" key="7">
    <source>
        <dbReference type="ARBA" id="ARBA00023002"/>
    </source>
</evidence>
<name>A0A366ENU6_9HYPH</name>
<comment type="catalytic activity">
    <reaction evidence="15">
        <text>siroheme + 2 H(+) = sirohydrochlorin + Fe(2+)</text>
        <dbReference type="Rhea" id="RHEA:24360"/>
        <dbReference type="ChEBI" id="CHEBI:15378"/>
        <dbReference type="ChEBI" id="CHEBI:29033"/>
        <dbReference type="ChEBI" id="CHEBI:58351"/>
        <dbReference type="ChEBI" id="CHEBI:60052"/>
        <dbReference type="EC" id="4.99.1.4"/>
    </reaction>
</comment>
<comment type="similarity">
    <text evidence="15">In the N-terminal section; belongs to the precorrin-2 dehydrogenase / sirohydrochlorin ferrochelatase family.</text>
</comment>
<comment type="similarity">
    <text evidence="2 17">Belongs to the precorrin methyltransferase family.</text>
</comment>
<feature type="binding site" evidence="15">
    <location>
        <begin position="22"/>
        <end position="23"/>
    </location>
    <ligand>
        <name>NAD(+)</name>
        <dbReference type="ChEBI" id="CHEBI:57540"/>
    </ligand>
</feature>
<dbReference type="NCBIfam" id="NF004790">
    <property type="entry name" value="PRK06136.1"/>
    <property type="match status" value="1"/>
</dbReference>
<evidence type="ECO:0000313" key="22">
    <source>
        <dbReference type="Proteomes" id="UP000253529"/>
    </source>
</evidence>
<dbReference type="EC" id="1.3.1.76" evidence="15"/>
<evidence type="ECO:0000256" key="4">
    <source>
        <dbReference type="ARBA" id="ARBA00022603"/>
    </source>
</evidence>
<protein>
    <recommendedName>
        <fullName evidence="15">Siroheme synthase</fullName>
    </recommendedName>
    <domain>
        <recommendedName>
            <fullName evidence="15">Uroporphyrinogen-III C-methyltransferase</fullName>
            <shortName evidence="15">Urogen III methylase</shortName>
            <ecNumber evidence="15">2.1.1.107</ecNumber>
        </recommendedName>
        <alternativeName>
            <fullName evidence="15">SUMT</fullName>
        </alternativeName>
        <alternativeName>
            <fullName evidence="15">Uroporphyrinogen III methylase</fullName>
            <shortName evidence="15">UROM</shortName>
        </alternativeName>
    </domain>
    <domain>
        <recommendedName>
            <fullName evidence="15">Precorrin-2 dehydrogenase</fullName>
            <ecNumber evidence="15">1.3.1.76</ecNumber>
        </recommendedName>
    </domain>
    <domain>
        <recommendedName>
            <fullName evidence="15">Sirohydrochlorin ferrochelatase</fullName>
            <ecNumber evidence="15">4.99.1.4</ecNumber>
        </recommendedName>
    </domain>
</protein>
<dbReference type="GO" id="GO:0009236">
    <property type="term" value="P:cobalamin biosynthetic process"/>
    <property type="evidence" value="ECO:0007669"/>
    <property type="project" value="UniProtKB-UniRule"/>
</dbReference>
<dbReference type="HAMAP" id="MF_01646">
    <property type="entry name" value="Siroheme_synth"/>
    <property type="match status" value="1"/>
</dbReference>